<sequence length="736" mass="84311">MVTLVCVVAVSGNCQFPDFLLFPTTNTWWSGPALRSARQGRSPFFTQMTVRGDLRRVFITYPLDLADRPQHPLHQHPFNAQSRHNYTSVQVDMRCNRVVDSKTETFIAEFQMPKSRFMYVCMRFQILDKSSSPEVFELFQVTKFTCFFQWTEFKNVNAILVKDTINSEIVVASLMYSDVPMQADVLNNEYGSFTQAFIGLGIFRMMSHTKKHSSAPFPAYIYDLGLYDASFQPLSVKATSALLYEVHIRGAFGICDDELEQCEKGCNADARNRLFCRRSCPSVRKQCTMAHSDSCEINSSYRGLWRLIDPLPNSIGAGAQLRNQSKTRLRRLINISDRMVSFADVLRDETYYEFSCLREASEIVPDWYVLGGRQLQPGCHPRDICLEVYQNRAIFSNEAPNTNTLQFRICKCILIVTPHTLIFLLLASTQRQGVDISSLCIFPENSHTTKQRRPQMLIKQPMPQKAYGLRPGRMFNPSKCEIYQIRLRGSIRLRAQLFGTLIAIQSELNEDLYFGQEIPNEIDKHRNTWIQIFKKQRDLAFLPEMVSCSIELSDFNPRLGTTGEFDGHLRLKSGCSVDPFSRFANTAHQCISVHNLDKSFKYTKRFLMLITYSEFFRSFFCWIFRESEVDGKTAFKIYLFLTPQCQYDENALGDITINNTSAIAIMHVAADKAPCLDCEQNTQPEAIRPPMFQQFRHLANSITVVRGTTAAATERNAKLSHLILTLLVHLVLQSGL</sequence>
<dbReference type="AlphaFoldDB" id="A0A158QVD0"/>
<organism evidence="1 2">
    <name type="scientific">Mesocestoides corti</name>
    <name type="common">Flatworm</name>
    <dbReference type="NCBI Taxonomy" id="53468"/>
    <lineage>
        <taxon>Eukaryota</taxon>
        <taxon>Metazoa</taxon>
        <taxon>Spiralia</taxon>
        <taxon>Lophotrochozoa</taxon>
        <taxon>Platyhelminthes</taxon>
        <taxon>Cestoda</taxon>
        <taxon>Eucestoda</taxon>
        <taxon>Cyclophyllidea</taxon>
        <taxon>Mesocestoididae</taxon>
        <taxon>Mesocestoides</taxon>
    </lineage>
</organism>
<dbReference type="OrthoDB" id="5947018at2759"/>
<protein>
    <submittedName>
        <fullName evidence="1">Uncharacterized protein</fullName>
    </submittedName>
</protein>
<dbReference type="Proteomes" id="UP000267029">
    <property type="component" value="Unassembled WGS sequence"/>
</dbReference>
<name>A0A158QVD0_MESCO</name>
<proteinExistence type="predicted"/>
<keyword evidence="2" id="KW-1185">Reference proteome</keyword>
<evidence type="ECO:0000313" key="2">
    <source>
        <dbReference type="Proteomes" id="UP000267029"/>
    </source>
</evidence>
<evidence type="ECO:0000313" key="1">
    <source>
        <dbReference type="EMBL" id="VDD81680.1"/>
    </source>
</evidence>
<reference evidence="1 2" key="1">
    <citation type="submission" date="2018-10" db="EMBL/GenBank/DDBJ databases">
        <authorList>
            <consortium name="Pathogen Informatics"/>
        </authorList>
    </citation>
    <scope>NUCLEOTIDE SEQUENCE [LARGE SCALE GENOMIC DNA]</scope>
</reference>
<gene>
    <name evidence="1" type="ORF">MCOS_LOCUS7683</name>
</gene>
<dbReference type="EMBL" id="UXSR01005395">
    <property type="protein sequence ID" value="VDD81680.1"/>
    <property type="molecule type" value="Genomic_DNA"/>
</dbReference>
<accession>A0A158QVD0</accession>